<dbReference type="AlphaFoldDB" id="A0A0C2DB18"/>
<feature type="domain" description="RGS" evidence="1">
    <location>
        <begin position="166"/>
        <end position="289"/>
    </location>
</feature>
<dbReference type="SMART" id="SM00315">
    <property type="entry name" value="RGS"/>
    <property type="match status" value="2"/>
</dbReference>
<dbReference type="InterPro" id="IPR044926">
    <property type="entry name" value="RGS_subdomain_2"/>
</dbReference>
<evidence type="ECO:0000259" key="1">
    <source>
        <dbReference type="PROSITE" id="PS50132"/>
    </source>
</evidence>
<dbReference type="Pfam" id="PF00615">
    <property type="entry name" value="RGS"/>
    <property type="match status" value="2"/>
</dbReference>
<reference evidence="2 3" key="1">
    <citation type="submission" date="2013-12" db="EMBL/GenBank/DDBJ databases">
        <title>Draft genome of the parsitic nematode Ancylostoma duodenale.</title>
        <authorList>
            <person name="Mitreva M."/>
        </authorList>
    </citation>
    <scope>NUCLEOTIDE SEQUENCE [LARGE SCALE GENOMIC DNA]</scope>
    <source>
        <strain evidence="2 3">Zhejiang</strain>
    </source>
</reference>
<dbReference type="PROSITE" id="PS50132">
    <property type="entry name" value="RGS"/>
    <property type="match status" value="2"/>
</dbReference>
<organism evidence="2 3">
    <name type="scientific">Ancylostoma duodenale</name>
    <dbReference type="NCBI Taxonomy" id="51022"/>
    <lineage>
        <taxon>Eukaryota</taxon>
        <taxon>Metazoa</taxon>
        <taxon>Ecdysozoa</taxon>
        <taxon>Nematoda</taxon>
        <taxon>Chromadorea</taxon>
        <taxon>Rhabditida</taxon>
        <taxon>Rhabditina</taxon>
        <taxon>Rhabditomorpha</taxon>
        <taxon>Strongyloidea</taxon>
        <taxon>Ancylostomatidae</taxon>
        <taxon>Ancylostomatinae</taxon>
        <taxon>Ancylostoma</taxon>
    </lineage>
</organism>
<name>A0A0C2DB18_9BILA</name>
<gene>
    <name evidence="2" type="ORF">ANCDUO_02750</name>
</gene>
<dbReference type="GO" id="GO:0005739">
    <property type="term" value="C:mitochondrion"/>
    <property type="evidence" value="ECO:0007669"/>
    <property type="project" value="TreeGrafter"/>
</dbReference>
<dbReference type="OrthoDB" id="5584247at2759"/>
<dbReference type="PANTHER" id="PTHR13155">
    <property type="entry name" value="A-KINASE ANCHOR PROTEINS"/>
    <property type="match status" value="1"/>
</dbReference>
<dbReference type="InterPro" id="IPR052246">
    <property type="entry name" value="Cell_Polariz_PKAAnc"/>
</dbReference>
<dbReference type="SUPFAM" id="SSF48097">
    <property type="entry name" value="Regulator of G-protein signaling, RGS"/>
    <property type="match status" value="2"/>
</dbReference>
<proteinExistence type="predicted"/>
<sequence>MDDACIEMSAEAHEESNIVRDSNVLAHSIDRILEDSSVMAFFIHFLESCDKLNLVKFWIHVSGFKASFGNCPTGSSQKAEQSLALLDARNIYDRYIDKESSCSISLPKSISGRIQDRLQDDCIAPEIFDEAKSFVRDVFETRYLKDFKNSVYYKKHLLQVLSRGCNLDDVLHVPALLNSFLEFVDDQHDRDCIQFLLACNTFESSYDKLSDEELLEDAMCVYDRYLSMQALTSLLVGDNVRQIVESEICSDTGRPLRSSFLSAKQFCMLRLSEKYLRKFVGSPYYQSYLIELETEVQNTVELPVANREVLRAGSSSSESLPITFDRTFEAPDCKRTPAISAQHSPLLAKRNRTLNLAEVDCMGRYHVLYDDSLAQDSTAPSRLRQKLRKYLDKSTLKEEEVAVEVARTIIADVHNMVEAGRKCL</sequence>
<feature type="domain" description="RGS" evidence="1">
    <location>
        <begin position="28"/>
        <end position="157"/>
    </location>
</feature>
<dbReference type="InterPro" id="IPR016137">
    <property type="entry name" value="RGS"/>
</dbReference>
<dbReference type="Proteomes" id="UP000054047">
    <property type="component" value="Unassembled WGS sequence"/>
</dbReference>
<evidence type="ECO:0000313" key="3">
    <source>
        <dbReference type="Proteomes" id="UP000054047"/>
    </source>
</evidence>
<keyword evidence="3" id="KW-1185">Reference proteome</keyword>
<dbReference type="GO" id="GO:0005886">
    <property type="term" value="C:plasma membrane"/>
    <property type="evidence" value="ECO:0007669"/>
    <property type="project" value="TreeGrafter"/>
</dbReference>
<dbReference type="PANTHER" id="PTHR13155:SF1">
    <property type="entry name" value="A-KINASE ANCHOR PROTEIN 10, MITOCHONDRIAL"/>
    <property type="match status" value="1"/>
</dbReference>
<dbReference type="EMBL" id="KN726913">
    <property type="protein sequence ID" value="KIH66923.1"/>
    <property type="molecule type" value="Genomic_DNA"/>
</dbReference>
<dbReference type="GO" id="GO:0008104">
    <property type="term" value="P:intracellular protein localization"/>
    <property type="evidence" value="ECO:0007669"/>
    <property type="project" value="TreeGrafter"/>
</dbReference>
<dbReference type="CDD" id="cd07440">
    <property type="entry name" value="RGS"/>
    <property type="match status" value="1"/>
</dbReference>
<protein>
    <submittedName>
        <fullName evidence="2">Regulator of G protein signaling domain protein</fullName>
    </submittedName>
</protein>
<dbReference type="Gene3D" id="1.10.167.10">
    <property type="entry name" value="Regulator of G-protein Signalling 4, domain 2"/>
    <property type="match status" value="2"/>
</dbReference>
<evidence type="ECO:0000313" key="2">
    <source>
        <dbReference type="EMBL" id="KIH66923.1"/>
    </source>
</evidence>
<dbReference type="InterPro" id="IPR036305">
    <property type="entry name" value="RGS_sf"/>
</dbReference>
<accession>A0A0C2DB18</accession>